<keyword evidence="2" id="KW-1185">Reference proteome</keyword>
<gene>
    <name evidence="1" type="ORF">SAMN04487963_1785</name>
</gene>
<organism evidence="1 2">
    <name type="scientific">Marinobacter zhejiangensis</name>
    <dbReference type="NCBI Taxonomy" id="488535"/>
    <lineage>
        <taxon>Bacteria</taxon>
        <taxon>Pseudomonadati</taxon>
        <taxon>Pseudomonadota</taxon>
        <taxon>Gammaproteobacteria</taxon>
        <taxon>Pseudomonadales</taxon>
        <taxon>Marinobacteraceae</taxon>
        <taxon>Marinobacter</taxon>
    </lineage>
</organism>
<dbReference type="OrthoDB" id="8444591at2"/>
<dbReference type="RefSeq" id="WP_092021694.1">
    <property type="nucleotide sequence ID" value="NZ_FOUE01000002.1"/>
</dbReference>
<proteinExistence type="predicted"/>
<reference evidence="2" key="1">
    <citation type="submission" date="2016-10" db="EMBL/GenBank/DDBJ databases">
        <authorList>
            <person name="Varghese N."/>
            <person name="Submissions S."/>
        </authorList>
    </citation>
    <scope>NUCLEOTIDE SEQUENCE [LARGE SCALE GENOMIC DNA]</scope>
    <source>
        <strain evidence="2">CGMCC 1.7061</strain>
    </source>
</reference>
<dbReference type="EMBL" id="FOUE01000002">
    <property type="protein sequence ID" value="SFM22271.1"/>
    <property type="molecule type" value="Genomic_DNA"/>
</dbReference>
<dbReference type="Proteomes" id="UP000198519">
    <property type="component" value="Unassembled WGS sequence"/>
</dbReference>
<accession>A0A1I4P392</accession>
<sequence>MDIPRELQAFLSQNIPPSRQIDIGFELFEFPDAEQLTRFQEGYRWHGLTGERSENWKEHWIVFGASNADPLIYSAENHQVLFDRHGAGGWNPVLLFASLGDMLRCFGELSDIVADAGDQLYDDDFTIQPEYVQAMKSTIVRQVGPEHGNKVIECLEIREY</sequence>
<dbReference type="AlphaFoldDB" id="A0A1I4P392"/>
<protein>
    <recommendedName>
        <fullName evidence="3">SMI1/KNR4 family protein</fullName>
    </recommendedName>
</protein>
<evidence type="ECO:0008006" key="3">
    <source>
        <dbReference type="Google" id="ProtNLM"/>
    </source>
</evidence>
<name>A0A1I4P392_9GAMM</name>
<evidence type="ECO:0000313" key="2">
    <source>
        <dbReference type="Proteomes" id="UP000198519"/>
    </source>
</evidence>
<evidence type="ECO:0000313" key="1">
    <source>
        <dbReference type="EMBL" id="SFM22271.1"/>
    </source>
</evidence>